<sequence>MFKTRLLGVPYSREFRWDKCYKGKDYRGKDSEAKVYGVKVMTELEKTKMPSQRSLGDTAGDAEGSVLGRAESSIRTSINTSEELMGLVLRIERTSIHDGQGLRTVIFLKGCPLRCQWCSTPESQRHEPERGYVTDRCNGCGTCVNICQQGALAIAKQEGKVIINSSKCRVCFVCAEKCPQNAIKKYGRLMSATETVREISKDEIFFFYSGGGVTISGGEPLAQSEFVSEILRRCRGQGIHTAMESSLYAPFESVLKVLPWLNVLYVDLKHMNEELHKQWAGRDNSLILANLRNVDDSDTPLDIIVRIPLISGVNDSDANLMAAAEFCQSLRKLQEIELLPYHRLGLETYRNLQRDYPLKDLLPPVGERILERAGFLARQNPKVPVRVGGELVN</sequence>
<evidence type="ECO:0000256" key="4">
    <source>
        <dbReference type="ARBA" id="ARBA00022723"/>
    </source>
</evidence>
<keyword evidence="5" id="KW-0408">Iron</keyword>
<dbReference type="CDD" id="cd01335">
    <property type="entry name" value="Radical_SAM"/>
    <property type="match status" value="1"/>
</dbReference>
<dbReference type="eggNOG" id="COG1180">
    <property type="taxonomic scope" value="Bacteria"/>
</dbReference>
<dbReference type="InterPro" id="IPR017900">
    <property type="entry name" value="4Fe4S_Fe_S_CS"/>
</dbReference>
<dbReference type="SFLD" id="SFLDG01066">
    <property type="entry name" value="organic_radical-activating_enz"/>
    <property type="match status" value="1"/>
</dbReference>
<dbReference type="Pfam" id="PF00037">
    <property type="entry name" value="Fer4"/>
    <property type="match status" value="1"/>
</dbReference>
<dbReference type="KEGG" id="dai:Desaci_1173"/>
<evidence type="ECO:0000313" key="10">
    <source>
        <dbReference type="Proteomes" id="UP000002892"/>
    </source>
</evidence>
<keyword evidence="6" id="KW-0411">Iron-sulfur</keyword>
<dbReference type="SUPFAM" id="SSF54862">
    <property type="entry name" value="4Fe-4S ferredoxins"/>
    <property type="match status" value="1"/>
</dbReference>
<dbReference type="InterPro" id="IPR034457">
    <property type="entry name" value="Organic_radical-activating"/>
</dbReference>
<dbReference type="SFLD" id="SFLDG01118">
    <property type="entry name" value="activating_enzymes__group_2"/>
    <property type="match status" value="1"/>
</dbReference>
<organism evidence="9 10">
    <name type="scientific">Desulfosporosinus acidiphilus (strain DSM 22704 / JCM 16185 / SJ4)</name>
    <dbReference type="NCBI Taxonomy" id="646529"/>
    <lineage>
        <taxon>Bacteria</taxon>
        <taxon>Bacillati</taxon>
        <taxon>Bacillota</taxon>
        <taxon>Clostridia</taxon>
        <taxon>Eubacteriales</taxon>
        <taxon>Desulfitobacteriaceae</taxon>
        <taxon>Desulfosporosinus</taxon>
    </lineage>
</organism>
<feature type="domain" description="Radical SAM core" evidence="8">
    <location>
        <begin position="97"/>
        <end position="379"/>
    </location>
</feature>
<evidence type="ECO:0000313" key="9">
    <source>
        <dbReference type="EMBL" id="AFM40207.1"/>
    </source>
</evidence>
<dbReference type="InterPro" id="IPR017896">
    <property type="entry name" value="4Fe4S_Fe-S-bd"/>
</dbReference>
<dbReference type="PROSITE" id="PS00198">
    <property type="entry name" value="4FE4S_FER_1"/>
    <property type="match status" value="1"/>
</dbReference>
<keyword evidence="4" id="KW-0479">Metal-binding</keyword>
<dbReference type="PANTHER" id="PTHR30352">
    <property type="entry name" value="PYRUVATE FORMATE-LYASE-ACTIVATING ENZYME"/>
    <property type="match status" value="1"/>
</dbReference>
<dbReference type="Proteomes" id="UP000002892">
    <property type="component" value="Chromosome"/>
</dbReference>
<proteinExistence type="predicted"/>
<feature type="domain" description="4Fe-4S ferredoxin-type" evidence="7">
    <location>
        <begin position="128"/>
        <end position="157"/>
    </location>
</feature>
<dbReference type="Pfam" id="PF04055">
    <property type="entry name" value="Radical_SAM"/>
    <property type="match status" value="1"/>
</dbReference>
<evidence type="ECO:0000259" key="7">
    <source>
        <dbReference type="PROSITE" id="PS51379"/>
    </source>
</evidence>
<evidence type="ECO:0000256" key="3">
    <source>
        <dbReference type="ARBA" id="ARBA00022691"/>
    </source>
</evidence>
<reference evidence="9 10" key="1">
    <citation type="journal article" date="2012" name="J. Bacteriol.">
        <title>Complete genome sequences of Desulfosporosinus orientis DSM765T, Desulfosporosinus youngiae DSM17734T, Desulfosporosinus meridiei DSM13257T, and Desulfosporosinus acidiphilus DSM22704T.</title>
        <authorList>
            <person name="Pester M."/>
            <person name="Brambilla E."/>
            <person name="Alazard D."/>
            <person name="Rattei T."/>
            <person name="Weinmaier T."/>
            <person name="Han J."/>
            <person name="Lucas S."/>
            <person name="Lapidus A."/>
            <person name="Cheng J.F."/>
            <person name="Goodwin L."/>
            <person name="Pitluck S."/>
            <person name="Peters L."/>
            <person name="Ovchinnikova G."/>
            <person name="Teshima H."/>
            <person name="Detter J.C."/>
            <person name="Han C.S."/>
            <person name="Tapia R."/>
            <person name="Land M.L."/>
            <person name="Hauser L."/>
            <person name="Kyrpides N.C."/>
            <person name="Ivanova N.N."/>
            <person name="Pagani I."/>
            <person name="Huntmann M."/>
            <person name="Wei C.L."/>
            <person name="Davenport K.W."/>
            <person name="Daligault H."/>
            <person name="Chain P.S."/>
            <person name="Chen A."/>
            <person name="Mavromatis K."/>
            <person name="Markowitz V."/>
            <person name="Szeto E."/>
            <person name="Mikhailova N."/>
            <person name="Pati A."/>
            <person name="Wagner M."/>
            <person name="Woyke T."/>
            <person name="Ollivier B."/>
            <person name="Klenk H.P."/>
            <person name="Spring S."/>
            <person name="Loy A."/>
        </authorList>
    </citation>
    <scope>NUCLEOTIDE SEQUENCE [LARGE SCALE GENOMIC DNA]</scope>
    <source>
        <strain evidence="10">DSM 22704 / JCM 16185 / SJ4</strain>
    </source>
</reference>
<keyword evidence="3" id="KW-0949">S-adenosyl-L-methionine</keyword>
<dbReference type="NCBIfam" id="TIGR02494">
    <property type="entry name" value="PFLE_PFLC"/>
    <property type="match status" value="1"/>
</dbReference>
<dbReference type="SFLD" id="SFLDS00029">
    <property type="entry name" value="Radical_SAM"/>
    <property type="match status" value="1"/>
</dbReference>
<dbReference type="PROSITE" id="PS51918">
    <property type="entry name" value="RADICAL_SAM"/>
    <property type="match status" value="1"/>
</dbReference>
<dbReference type="PANTHER" id="PTHR30352:SF4">
    <property type="entry name" value="PYRUVATE FORMATE-LYASE 2-ACTIVATING ENZYME"/>
    <property type="match status" value="1"/>
</dbReference>
<evidence type="ECO:0000256" key="2">
    <source>
        <dbReference type="ARBA" id="ARBA00022485"/>
    </source>
</evidence>
<dbReference type="PROSITE" id="PS51379">
    <property type="entry name" value="4FE4S_FER_2"/>
    <property type="match status" value="2"/>
</dbReference>
<dbReference type="STRING" id="646529.Desaci_1173"/>
<accession>I4D333</accession>
<dbReference type="GO" id="GO:0003824">
    <property type="term" value="F:catalytic activity"/>
    <property type="evidence" value="ECO:0007669"/>
    <property type="project" value="InterPro"/>
</dbReference>
<name>I4D333_DESAJ</name>
<dbReference type="Gene3D" id="3.30.70.20">
    <property type="match status" value="1"/>
</dbReference>
<evidence type="ECO:0000259" key="8">
    <source>
        <dbReference type="PROSITE" id="PS51918"/>
    </source>
</evidence>
<feature type="domain" description="4Fe-4S ferredoxin-type" evidence="7">
    <location>
        <begin position="159"/>
        <end position="188"/>
    </location>
</feature>
<dbReference type="EMBL" id="CP003639">
    <property type="protein sequence ID" value="AFM40207.1"/>
    <property type="molecule type" value="Genomic_DNA"/>
</dbReference>
<dbReference type="AlphaFoldDB" id="I4D333"/>
<comment type="cofactor">
    <cofactor evidence="1">
        <name>[4Fe-4S] cluster</name>
        <dbReference type="ChEBI" id="CHEBI:49883"/>
    </cofactor>
</comment>
<dbReference type="InterPro" id="IPR013785">
    <property type="entry name" value="Aldolase_TIM"/>
</dbReference>
<keyword evidence="10" id="KW-1185">Reference proteome</keyword>
<dbReference type="InterPro" id="IPR007197">
    <property type="entry name" value="rSAM"/>
</dbReference>
<dbReference type="GO" id="GO:0046872">
    <property type="term" value="F:metal ion binding"/>
    <property type="evidence" value="ECO:0007669"/>
    <property type="project" value="UniProtKB-KW"/>
</dbReference>
<dbReference type="InterPro" id="IPR040074">
    <property type="entry name" value="BssD/PflA/YjjW"/>
</dbReference>
<evidence type="ECO:0000256" key="6">
    <source>
        <dbReference type="ARBA" id="ARBA00023014"/>
    </source>
</evidence>
<evidence type="ECO:0000256" key="1">
    <source>
        <dbReference type="ARBA" id="ARBA00001966"/>
    </source>
</evidence>
<keyword evidence="2" id="KW-0004">4Fe-4S</keyword>
<gene>
    <name evidence="9" type="ordered locus">Desaci_1173</name>
</gene>
<dbReference type="GO" id="GO:0051539">
    <property type="term" value="F:4 iron, 4 sulfur cluster binding"/>
    <property type="evidence" value="ECO:0007669"/>
    <property type="project" value="UniProtKB-KW"/>
</dbReference>
<protein>
    <submittedName>
        <fullName evidence="9">Glycyl-radical enzyme activator family protein</fullName>
    </submittedName>
</protein>
<evidence type="ECO:0000256" key="5">
    <source>
        <dbReference type="ARBA" id="ARBA00023004"/>
    </source>
</evidence>
<dbReference type="HOGENOM" id="CLU_058969_0_0_9"/>
<dbReference type="Gene3D" id="3.20.20.70">
    <property type="entry name" value="Aldolase class I"/>
    <property type="match status" value="1"/>
</dbReference>